<protein>
    <recommendedName>
        <fullName evidence="6">THAP-type domain-containing protein</fullName>
    </recommendedName>
</protein>
<name>A0A8C2EIR4_CYPCA</name>
<dbReference type="InterPro" id="IPR006612">
    <property type="entry name" value="THAP_Znf"/>
</dbReference>
<keyword evidence="3" id="KW-0862">Zinc</keyword>
<feature type="domain" description="THAP-type" evidence="6">
    <location>
        <begin position="1"/>
        <end position="96"/>
    </location>
</feature>
<evidence type="ECO:0000256" key="5">
    <source>
        <dbReference type="PROSITE-ProRule" id="PRU00309"/>
    </source>
</evidence>
<proteinExistence type="predicted"/>
<evidence type="ECO:0000256" key="2">
    <source>
        <dbReference type="ARBA" id="ARBA00022771"/>
    </source>
</evidence>
<dbReference type="PANTHER" id="PTHR46927">
    <property type="entry name" value="AGAP005574-PA"/>
    <property type="match status" value="1"/>
</dbReference>
<evidence type="ECO:0000256" key="3">
    <source>
        <dbReference type="ARBA" id="ARBA00022833"/>
    </source>
</evidence>
<organism evidence="7 8">
    <name type="scientific">Cyprinus carpio</name>
    <name type="common">Common carp</name>
    <dbReference type="NCBI Taxonomy" id="7962"/>
    <lineage>
        <taxon>Eukaryota</taxon>
        <taxon>Metazoa</taxon>
        <taxon>Chordata</taxon>
        <taxon>Craniata</taxon>
        <taxon>Vertebrata</taxon>
        <taxon>Euteleostomi</taxon>
        <taxon>Actinopterygii</taxon>
        <taxon>Neopterygii</taxon>
        <taxon>Teleostei</taxon>
        <taxon>Ostariophysi</taxon>
        <taxon>Cypriniformes</taxon>
        <taxon>Cyprinidae</taxon>
        <taxon>Cyprininae</taxon>
        <taxon>Cyprinus</taxon>
    </lineage>
</organism>
<dbReference type="GO" id="GO:0008270">
    <property type="term" value="F:zinc ion binding"/>
    <property type="evidence" value="ECO:0007669"/>
    <property type="project" value="UniProtKB-KW"/>
</dbReference>
<dbReference type="InterPro" id="IPR052224">
    <property type="entry name" value="THAP_domain_protein"/>
</dbReference>
<dbReference type="Proteomes" id="UP000694701">
    <property type="component" value="Unplaced"/>
</dbReference>
<sequence>MVRKCAFPGCPNREKLTSKRKGALTLPQNERLTFHRFPSNDRERLNLWLLAVQRDVNLPINFVKHMKLCSEHFSPDDFKSVQQKRLLKSTAVPNLFIQTNKVRGSSVCSTQVPDSPFPSTLLLVLSSPEKSIQCSKPSTSGTYYALPNEQTYAESENINEDLSLDVSMLSLDPTTEKDLSFVPLSSTSTSTPTTEEEEANCRFKDKKWIVNESSLMELFTRCHHCGASVTETKKTTCGSLIRVAWECSNGHQVKWNSCDEIRGMPANNLLVAATDGSAHLFFSGQAFFQMPQTIGKGLHRRI</sequence>
<keyword evidence="2 5" id="KW-0863">Zinc-finger</keyword>
<evidence type="ECO:0000259" key="6">
    <source>
        <dbReference type="PROSITE" id="PS50950"/>
    </source>
</evidence>
<dbReference type="SUPFAM" id="SSF57716">
    <property type="entry name" value="Glucocorticoid receptor-like (DNA-binding domain)"/>
    <property type="match status" value="1"/>
</dbReference>
<evidence type="ECO:0000256" key="4">
    <source>
        <dbReference type="ARBA" id="ARBA00023125"/>
    </source>
</evidence>
<dbReference type="SMART" id="SM00692">
    <property type="entry name" value="DM3"/>
    <property type="match status" value="1"/>
</dbReference>
<dbReference type="Ensembl" id="ENSCCRT00020045336.1">
    <property type="protein sequence ID" value="ENSCCRP00020041552.1"/>
    <property type="gene ID" value="ENSCCRG00020018508.1"/>
</dbReference>
<dbReference type="GO" id="GO:0003677">
    <property type="term" value="F:DNA binding"/>
    <property type="evidence" value="ECO:0007669"/>
    <property type="project" value="UniProtKB-UniRule"/>
</dbReference>
<dbReference type="Pfam" id="PF05485">
    <property type="entry name" value="THAP"/>
    <property type="match status" value="1"/>
</dbReference>
<reference evidence="7" key="1">
    <citation type="submission" date="2025-08" db="UniProtKB">
        <authorList>
            <consortium name="Ensembl"/>
        </authorList>
    </citation>
    <scope>IDENTIFICATION</scope>
</reference>
<dbReference type="PROSITE" id="PS50950">
    <property type="entry name" value="ZF_THAP"/>
    <property type="match status" value="1"/>
</dbReference>
<evidence type="ECO:0000256" key="1">
    <source>
        <dbReference type="ARBA" id="ARBA00022723"/>
    </source>
</evidence>
<keyword evidence="1" id="KW-0479">Metal-binding</keyword>
<evidence type="ECO:0000313" key="7">
    <source>
        <dbReference type="Ensembl" id="ENSCCRP00020041552.1"/>
    </source>
</evidence>
<dbReference type="PANTHER" id="PTHR46927:SF3">
    <property type="entry name" value="THAP-TYPE DOMAIN-CONTAINING PROTEIN"/>
    <property type="match status" value="1"/>
</dbReference>
<dbReference type="InterPro" id="IPR038441">
    <property type="entry name" value="THAP_Znf_sf"/>
</dbReference>
<keyword evidence="4 5" id="KW-0238">DNA-binding</keyword>
<evidence type="ECO:0000313" key="8">
    <source>
        <dbReference type="Proteomes" id="UP000694701"/>
    </source>
</evidence>
<dbReference type="AlphaFoldDB" id="A0A8C2EIR4"/>
<accession>A0A8C2EIR4</accession>
<dbReference type="SMART" id="SM00980">
    <property type="entry name" value="THAP"/>
    <property type="match status" value="1"/>
</dbReference>
<dbReference type="Gene3D" id="6.20.210.20">
    <property type="entry name" value="THAP domain"/>
    <property type="match status" value="1"/>
</dbReference>